<keyword evidence="2" id="KW-1185">Reference proteome</keyword>
<dbReference type="AlphaFoldDB" id="A0AAD7I857"/>
<organism evidence="1 2">
    <name type="scientific">Mycena maculata</name>
    <dbReference type="NCBI Taxonomy" id="230809"/>
    <lineage>
        <taxon>Eukaryota</taxon>
        <taxon>Fungi</taxon>
        <taxon>Dikarya</taxon>
        <taxon>Basidiomycota</taxon>
        <taxon>Agaricomycotina</taxon>
        <taxon>Agaricomycetes</taxon>
        <taxon>Agaricomycetidae</taxon>
        <taxon>Agaricales</taxon>
        <taxon>Marasmiineae</taxon>
        <taxon>Mycenaceae</taxon>
        <taxon>Mycena</taxon>
    </lineage>
</organism>
<evidence type="ECO:0000313" key="2">
    <source>
        <dbReference type="Proteomes" id="UP001215280"/>
    </source>
</evidence>
<gene>
    <name evidence="1" type="ORF">DFH07DRAFT_753093</name>
</gene>
<reference evidence="1" key="1">
    <citation type="submission" date="2023-03" db="EMBL/GenBank/DDBJ databases">
        <title>Massive genome expansion in bonnet fungi (Mycena s.s.) driven by repeated elements and novel gene families across ecological guilds.</title>
        <authorList>
            <consortium name="Lawrence Berkeley National Laboratory"/>
            <person name="Harder C.B."/>
            <person name="Miyauchi S."/>
            <person name="Viragh M."/>
            <person name="Kuo A."/>
            <person name="Thoen E."/>
            <person name="Andreopoulos B."/>
            <person name="Lu D."/>
            <person name="Skrede I."/>
            <person name="Drula E."/>
            <person name="Henrissat B."/>
            <person name="Morin E."/>
            <person name="Kohler A."/>
            <person name="Barry K."/>
            <person name="LaButti K."/>
            <person name="Morin E."/>
            <person name="Salamov A."/>
            <person name="Lipzen A."/>
            <person name="Mereny Z."/>
            <person name="Hegedus B."/>
            <person name="Baldrian P."/>
            <person name="Stursova M."/>
            <person name="Weitz H."/>
            <person name="Taylor A."/>
            <person name="Grigoriev I.V."/>
            <person name="Nagy L.G."/>
            <person name="Martin F."/>
            <person name="Kauserud H."/>
        </authorList>
    </citation>
    <scope>NUCLEOTIDE SEQUENCE</scope>
    <source>
        <strain evidence="1">CBHHK188m</strain>
    </source>
</reference>
<feature type="non-terminal residue" evidence="1">
    <location>
        <position position="1"/>
    </location>
</feature>
<evidence type="ECO:0000313" key="1">
    <source>
        <dbReference type="EMBL" id="KAJ7737242.1"/>
    </source>
</evidence>
<dbReference type="EMBL" id="JARJLG010000144">
    <property type="protein sequence ID" value="KAJ7737242.1"/>
    <property type="molecule type" value="Genomic_DNA"/>
</dbReference>
<protein>
    <submittedName>
        <fullName evidence="1">Uncharacterized protein</fullName>
    </submittedName>
</protein>
<dbReference type="Proteomes" id="UP001215280">
    <property type="component" value="Unassembled WGS sequence"/>
</dbReference>
<sequence length="117" mass="13299">DDLDLAIAGDQDRHIRHEAIEVKQNRFPFNSEEARDIFTDTLRTVHAAGIIPDQMGVAEAEWEDGMYAETEIIKVGRKDVEVILPFMIWWPRAVKWAQGLEILTKIQAVESGDIALI</sequence>
<name>A0AAD7I857_9AGAR</name>
<proteinExistence type="predicted"/>
<comment type="caution">
    <text evidence="1">The sequence shown here is derived from an EMBL/GenBank/DDBJ whole genome shotgun (WGS) entry which is preliminary data.</text>
</comment>
<accession>A0AAD7I857</accession>